<dbReference type="EMBL" id="CP096574">
    <property type="protein sequence ID" value="UPU34495.1"/>
    <property type="molecule type" value="Genomic_DNA"/>
</dbReference>
<protein>
    <submittedName>
        <fullName evidence="2">ThiF family adenylyltransferase</fullName>
    </submittedName>
</protein>
<dbReference type="SUPFAM" id="SSF69572">
    <property type="entry name" value="Activating enzymes of the ubiquitin-like proteins"/>
    <property type="match status" value="1"/>
</dbReference>
<keyword evidence="2" id="KW-0548">Nucleotidyltransferase</keyword>
<evidence type="ECO:0000313" key="2">
    <source>
        <dbReference type="EMBL" id="UPU34495.1"/>
    </source>
</evidence>
<dbReference type="InterPro" id="IPR035985">
    <property type="entry name" value="Ubiquitin-activating_enz"/>
</dbReference>
<organism evidence="2 3">
    <name type="scientific">Geomonas paludis</name>
    <dbReference type="NCBI Taxonomy" id="2740185"/>
    <lineage>
        <taxon>Bacteria</taxon>
        <taxon>Pseudomonadati</taxon>
        <taxon>Thermodesulfobacteriota</taxon>
        <taxon>Desulfuromonadia</taxon>
        <taxon>Geobacterales</taxon>
        <taxon>Geobacteraceae</taxon>
        <taxon>Geomonas</taxon>
    </lineage>
</organism>
<evidence type="ECO:0000313" key="3">
    <source>
        <dbReference type="Proteomes" id="UP000831485"/>
    </source>
</evidence>
<dbReference type="Proteomes" id="UP000831485">
    <property type="component" value="Chromosome"/>
</dbReference>
<dbReference type="RefSeq" id="WP_248646337.1">
    <property type="nucleotide sequence ID" value="NZ_CP096574.1"/>
</dbReference>
<name>A0ABY4LCC3_9BACT</name>
<reference evidence="2" key="1">
    <citation type="submission" date="2022-04" db="EMBL/GenBank/DDBJ databases">
        <authorList>
            <person name="Liu G."/>
        </authorList>
    </citation>
    <scope>NUCLEOTIDE SEQUENCE</scope>
    <source>
        <strain evidence="2">RG22</strain>
    </source>
</reference>
<evidence type="ECO:0000259" key="1">
    <source>
        <dbReference type="Pfam" id="PF00899"/>
    </source>
</evidence>
<sequence length="591" mass="65402">MSWWERHSGTLNQEMDALQSSGMQPELDVEAQARGQIAINITLTIHGKECRGRILYPDLYPYFRPVLVVPKLGYNLRHYNPFSGEICLLRRGTQFWQPSMTAATLIREMLPEWENASVRKFEDARLGTEDQQAEPATAYFEGVQSQFVMIDGSWAIPPGITSGKMKVALTENFDKLSSKSKFCAWALELLTEDKKPIAGLRMAEAISSWARGKNSREICVSWTKLNSAPNARSLSELVDIIPVEHLDIYKAIQEDVLRKRSSLHGICFPEESPGGGKRDAWIFLAYHVNLVKHPKKPATYSPLFWLIKAESAGEDDLLKRIPELSPLRNKSIAVIGLGCVGAPSVLALARAGIAELRLLDTDYLSPGTICRWPLGLSFVGRGKVEVLSEIIRANYPLTEVNTSFYPPGAGEDFRLKIGEPAPGIDQMAVVEKMLDGVDLVYDATAEEGINHLLSDVAASKNLPYITVSSRAGGWGGNVVRVQHREDSGCLLCYLYSLEDRQIPQPPYDPEGEELQPVGCGDLTFTAAGFDVEEISLAGVRMAVSTLCEGEGYPPIVHDVGILSLREDGASSFPKWRSFPLLKHPKCLRCNK</sequence>
<dbReference type="Pfam" id="PF00899">
    <property type="entry name" value="ThiF"/>
    <property type="match status" value="1"/>
</dbReference>
<keyword evidence="2" id="KW-0808">Transferase</keyword>
<dbReference type="GO" id="GO:0016779">
    <property type="term" value="F:nucleotidyltransferase activity"/>
    <property type="evidence" value="ECO:0007669"/>
    <property type="project" value="UniProtKB-KW"/>
</dbReference>
<dbReference type="InterPro" id="IPR000594">
    <property type="entry name" value="ThiF_NAD_FAD-bd"/>
</dbReference>
<feature type="domain" description="THIF-type NAD/FAD binding fold" evidence="1">
    <location>
        <begin position="325"/>
        <end position="501"/>
    </location>
</feature>
<dbReference type="Gene3D" id="3.40.50.720">
    <property type="entry name" value="NAD(P)-binding Rossmann-like Domain"/>
    <property type="match status" value="1"/>
</dbReference>
<accession>A0ABY4LCC3</accession>
<keyword evidence="3" id="KW-1185">Reference proteome</keyword>
<proteinExistence type="predicted"/>
<gene>
    <name evidence="2" type="ORF">M1B72_13665</name>
</gene>